<dbReference type="RefSeq" id="XP_014244686.1">
    <property type="nucleotide sequence ID" value="XM_014389200.2"/>
</dbReference>
<name>A0A8I6RJY6_CIMLE</name>
<feature type="compositionally biased region" description="Acidic residues" evidence="1">
    <location>
        <begin position="42"/>
        <end position="51"/>
    </location>
</feature>
<dbReference type="Proteomes" id="UP000494040">
    <property type="component" value="Unassembled WGS sequence"/>
</dbReference>
<evidence type="ECO:0000313" key="2">
    <source>
        <dbReference type="EnsemblMetazoa" id="XP_014244686.1"/>
    </source>
</evidence>
<organism evidence="2 3">
    <name type="scientific">Cimex lectularius</name>
    <name type="common">Bed bug</name>
    <name type="synonym">Acanthia lectularia</name>
    <dbReference type="NCBI Taxonomy" id="79782"/>
    <lineage>
        <taxon>Eukaryota</taxon>
        <taxon>Metazoa</taxon>
        <taxon>Ecdysozoa</taxon>
        <taxon>Arthropoda</taxon>
        <taxon>Hexapoda</taxon>
        <taxon>Insecta</taxon>
        <taxon>Pterygota</taxon>
        <taxon>Neoptera</taxon>
        <taxon>Paraneoptera</taxon>
        <taxon>Hemiptera</taxon>
        <taxon>Heteroptera</taxon>
        <taxon>Panheteroptera</taxon>
        <taxon>Cimicomorpha</taxon>
        <taxon>Cimicidae</taxon>
        <taxon>Cimex</taxon>
    </lineage>
</organism>
<evidence type="ECO:0000256" key="1">
    <source>
        <dbReference type="SAM" id="MobiDB-lite"/>
    </source>
</evidence>
<keyword evidence="3" id="KW-1185">Reference proteome</keyword>
<proteinExistence type="predicted"/>
<dbReference type="GeneID" id="106663943"/>
<feature type="compositionally biased region" description="Basic and acidic residues" evidence="1">
    <location>
        <begin position="391"/>
        <end position="419"/>
    </location>
</feature>
<feature type="compositionally biased region" description="Basic residues" evidence="1">
    <location>
        <begin position="444"/>
        <end position="455"/>
    </location>
</feature>
<evidence type="ECO:0000313" key="3">
    <source>
        <dbReference type="Proteomes" id="UP000494040"/>
    </source>
</evidence>
<accession>A0A8I6RJY6</accession>
<reference evidence="2" key="1">
    <citation type="submission" date="2022-01" db="UniProtKB">
        <authorList>
            <consortium name="EnsemblMetazoa"/>
        </authorList>
    </citation>
    <scope>IDENTIFICATION</scope>
</reference>
<dbReference type="AlphaFoldDB" id="A0A8I6RJY6"/>
<dbReference type="EnsemblMetazoa" id="XM_014389200.2">
    <property type="protein sequence ID" value="XP_014244686.1"/>
    <property type="gene ID" value="LOC106663943"/>
</dbReference>
<feature type="region of interest" description="Disordered" evidence="1">
    <location>
        <begin position="23"/>
        <end position="54"/>
    </location>
</feature>
<feature type="compositionally biased region" description="Basic residues" evidence="1">
    <location>
        <begin position="420"/>
        <end position="437"/>
    </location>
</feature>
<feature type="region of interest" description="Disordered" evidence="1">
    <location>
        <begin position="383"/>
        <end position="461"/>
    </location>
</feature>
<protein>
    <submittedName>
        <fullName evidence="2">Uncharacterized protein</fullName>
    </submittedName>
</protein>
<sequence>MDRINDEDVHGWEIVREEDLVERSDDESVEIINGYSSKEEESSAEDDDECESPDHLGLGNCITPVQTGGQLVLLQDELTGSSATVSFQDVVETVVVVIAISSMGLAVTSAVMNREDVVARQIQKFHLDNMDLREQINYLKKVIQDLKSLQIPKYKPEEGELMGFKTSAEDPLQPSHPFSNQVRNDYNEKIHVEEHASRMDTEDKVNMENFTQGNSFESPLPNIADDFISRGELFKHSIKTDIDLLNNQVAQSILKTSLSIKNILYEKICLLGPYFVLSEEDCKKHLPDLINKEPVILQNISQLVEISNNISAIINGVAKEVAFSWMELYVNLFENRLNKISNDINQNINVNNEIMTNILNHVTSKNNSQYVTLNEKHHCKKMCSRIKQKKRETDKTYNKKAENFDKQHKNKKEKTEKNGKYKKVRQPQDKKKLKKQNNKFEHKNLKKQPHHHKHKKENDDNYKGKFYFDKTKWKFVTKGGKINKNTMHKRKEKHCCGIGNCSFKYGCSINMTFDNMKPEKNWYIDMGNHRSSKRFEESRIEWVFDRAKGRRFMKS</sequence>
<dbReference type="KEGG" id="clec:106663943"/>